<comment type="caution">
    <text evidence="4">The sequence shown here is derived from an EMBL/GenBank/DDBJ whole genome shotgun (WGS) entry which is preliminary data.</text>
</comment>
<dbReference type="InterPro" id="IPR011990">
    <property type="entry name" value="TPR-like_helical_dom_sf"/>
</dbReference>
<dbReference type="EMBL" id="JACGCM010001219">
    <property type="protein sequence ID" value="KAF6158763.1"/>
    <property type="molecule type" value="Genomic_DNA"/>
</dbReference>
<dbReference type="OrthoDB" id="185373at2759"/>
<keyword evidence="2" id="KW-0677">Repeat</keyword>
<organism evidence="4 5">
    <name type="scientific">Kingdonia uniflora</name>
    <dbReference type="NCBI Taxonomy" id="39325"/>
    <lineage>
        <taxon>Eukaryota</taxon>
        <taxon>Viridiplantae</taxon>
        <taxon>Streptophyta</taxon>
        <taxon>Embryophyta</taxon>
        <taxon>Tracheophyta</taxon>
        <taxon>Spermatophyta</taxon>
        <taxon>Magnoliopsida</taxon>
        <taxon>Ranunculales</taxon>
        <taxon>Circaeasteraceae</taxon>
        <taxon>Kingdonia</taxon>
    </lineage>
</organism>
<dbReference type="PROSITE" id="PS51375">
    <property type="entry name" value="PPR"/>
    <property type="match status" value="1"/>
</dbReference>
<feature type="repeat" description="PPR" evidence="3">
    <location>
        <begin position="94"/>
        <end position="128"/>
    </location>
</feature>
<reference evidence="4 5" key="1">
    <citation type="journal article" date="2020" name="IScience">
        <title>Genome Sequencing of the Endangered Kingdonia uniflora (Circaeasteraceae, Ranunculales) Reveals Potential Mechanisms of Evolutionary Specialization.</title>
        <authorList>
            <person name="Sun Y."/>
            <person name="Deng T."/>
            <person name="Zhang A."/>
            <person name="Moore M.J."/>
            <person name="Landis J.B."/>
            <person name="Lin N."/>
            <person name="Zhang H."/>
            <person name="Zhang X."/>
            <person name="Huang J."/>
            <person name="Zhang X."/>
            <person name="Sun H."/>
            <person name="Wang H."/>
        </authorList>
    </citation>
    <scope>NUCLEOTIDE SEQUENCE [LARGE SCALE GENOMIC DNA]</scope>
    <source>
        <strain evidence="4">TB1705</strain>
        <tissue evidence="4">Leaf</tissue>
    </source>
</reference>
<dbReference type="AlphaFoldDB" id="A0A7J7MV42"/>
<evidence type="ECO:0000256" key="1">
    <source>
        <dbReference type="ARBA" id="ARBA00007626"/>
    </source>
</evidence>
<keyword evidence="5" id="KW-1185">Reference proteome</keyword>
<comment type="similarity">
    <text evidence="1">Belongs to the PPR family. P subfamily.</text>
</comment>
<protein>
    <recommendedName>
        <fullName evidence="6">Pentatricopeptide repeat-containing protein</fullName>
    </recommendedName>
</protein>
<proteinExistence type="inferred from homology"/>
<dbReference type="PANTHER" id="PTHR47447">
    <property type="entry name" value="OS03G0856100 PROTEIN"/>
    <property type="match status" value="1"/>
</dbReference>
<evidence type="ECO:0000256" key="2">
    <source>
        <dbReference type="ARBA" id="ARBA00022737"/>
    </source>
</evidence>
<evidence type="ECO:0008006" key="6">
    <source>
        <dbReference type="Google" id="ProtNLM"/>
    </source>
</evidence>
<sequence>MCFSQFLNSFKHNPPRFYSYYNKNKSFLEKRVSVDDFAFLHDANATSSSPGNTFDSSYTHTEPAYNVLLETSGFNNKVPDHFLRDIGDNDREVLTKLLNVLIRKCCRNGLWNVALEEFERLKQFGYKPSNSTYIALILVFLKADRLDTASLLHKEMSSLGFNMDGFTLGCFVQVLCNAGRWNEALTIIENEDFVPNTETYNKMISGLCEASLF</sequence>
<dbReference type="InterPro" id="IPR002885">
    <property type="entry name" value="PPR_rpt"/>
</dbReference>
<evidence type="ECO:0000313" key="4">
    <source>
        <dbReference type="EMBL" id="KAF6158763.1"/>
    </source>
</evidence>
<evidence type="ECO:0000256" key="3">
    <source>
        <dbReference type="PROSITE-ProRule" id="PRU00708"/>
    </source>
</evidence>
<accession>A0A7J7MV42</accession>
<evidence type="ECO:0000313" key="5">
    <source>
        <dbReference type="Proteomes" id="UP000541444"/>
    </source>
</evidence>
<dbReference type="Proteomes" id="UP000541444">
    <property type="component" value="Unassembled WGS sequence"/>
</dbReference>
<dbReference type="Pfam" id="PF01535">
    <property type="entry name" value="PPR"/>
    <property type="match status" value="2"/>
</dbReference>
<gene>
    <name evidence="4" type="ORF">GIB67_040277</name>
</gene>
<dbReference type="PANTHER" id="PTHR47447:SF17">
    <property type="entry name" value="OS12G0638900 PROTEIN"/>
    <property type="match status" value="1"/>
</dbReference>
<dbReference type="NCBIfam" id="TIGR00756">
    <property type="entry name" value="PPR"/>
    <property type="match status" value="1"/>
</dbReference>
<dbReference type="Gene3D" id="1.25.40.10">
    <property type="entry name" value="Tetratricopeptide repeat domain"/>
    <property type="match status" value="1"/>
</dbReference>
<name>A0A7J7MV42_9MAGN</name>